<evidence type="ECO:0000256" key="6">
    <source>
        <dbReference type="ARBA" id="ARBA00022679"/>
    </source>
</evidence>
<dbReference type="RefSeq" id="WP_252591502.1">
    <property type="nucleotide sequence ID" value="NZ_CP099489.1"/>
</dbReference>
<dbReference type="InterPro" id="IPR045034">
    <property type="entry name" value="O-acyltransferase_WSD1-like"/>
</dbReference>
<evidence type="ECO:0000256" key="8">
    <source>
        <dbReference type="ARBA" id="ARBA00023098"/>
    </source>
</evidence>
<dbReference type="InterPro" id="IPR009721">
    <property type="entry name" value="O-acyltransferase_WSD1_C"/>
</dbReference>
<evidence type="ECO:0000256" key="7">
    <source>
        <dbReference type="ARBA" id="ARBA00022798"/>
    </source>
</evidence>
<dbReference type="InterPro" id="IPR004255">
    <property type="entry name" value="O-acyltransferase_WSD1_N"/>
</dbReference>
<evidence type="ECO:0000256" key="4">
    <source>
        <dbReference type="ARBA" id="ARBA00013244"/>
    </source>
</evidence>
<dbReference type="EC" id="2.3.1.20" evidence="4 11"/>
<dbReference type="PANTHER" id="PTHR31650:SF1">
    <property type="entry name" value="WAX ESTER SYNTHASE_DIACYLGLYCEROL ACYLTRANSFERASE 4-RELATED"/>
    <property type="match status" value="1"/>
</dbReference>
<evidence type="ECO:0000313" key="15">
    <source>
        <dbReference type="Proteomes" id="UP001056455"/>
    </source>
</evidence>
<feature type="domain" description="O-acyltransferase WSD1 C-terminal" evidence="13">
    <location>
        <begin position="326"/>
        <end position="466"/>
    </location>
</feature>
<dbReference type="InterPro" id="IPR014292">
    <property type="entry name" value="Acyl_transf_WS/DGAT"/>
</dbReference>
<protein>
    <recommendedName>
        <fullName evidence="4 11">Diacylglycerol O-acyltransferase</fullName>
        <ecNumber evidence="4 11">2.3.1.20</ecNumber>
    </recommendedName>
</protein>
<feature type="domain" description="O-acyltransferase WSD1-like N-terminal" evidence="12">
    <location>
        <begin position="5"/>
        <end position="278"/>
    </location>
</feature>
<reference evidence="14" key="1">
    <citation type="submission" date="2022-06" db="EMBL/GenBank/DDBJ databases">
        <title>Ornithinimicrobium HY1793.</title>
        <authorList>
            <person name="Huang Y."/>
        </authorList>
    </citation>
    <scope>NUCLEOTIDE SEQUENCE</scope>
    <source>
        <strain evidence="14">HY1793</strain>
    </source>
</reference>
<evidence type="ECO:0000256" key="5">
    <source>
        <dbReference type="ARBA" id="ARBA00022516"/>
    </source>
</evidence>
<comment type="pathway">
    <text evidence="2">Lipid metabolism.</text>
</comment>
<dbReference type="NCBIfam" id="TIGR02946">
    <property type="entry name" value="acyl_WS_DGAT"/>
    <property type="match status" value="1"/>
</dbReference>
<evidence type="ECO:0000256" key="1">
    <source>
        <dbReference type="ARBA" id="ARBA00004771"/>
    </source>
</evidence>
<evidence type="ECO:0000256" key="9">
    <source>
        <dbReference type="ARBA" id="ARBA00023315"/>
    </source>
</evidence>
<keyword evidence="6 11" id="KW-0808">Transferase</keyword>
<evidence type="ECO:0000256" key="2">
    <source>
        <dbReference type="ARBA" id="ARBA00005189"/>
    </source>
</evidence>
<keyword evidence="15" id="KW-1185">Reference proteome</keyword>
<keyword evidence="7 11" id="KW-0319">Glycerol metabolism</keyword>
<accession>A0ABY4YPM4</accession>
<evidence type="ECO:0000259" key="13">
    <source>
        <dbReference type="Pfam" id="PF06974"/>
    </source>
</evidence>
<evidence type="ECO:0000259" key="12">
    <source>
        <dbReference type="Pfam" id="PF03007"/>
    </source>
</evidence>
<evidence type="ECO:0000256" key="3">
    <source>
        <dbReference type="ARBA" id="ARBA00009587"/>
    </source>
</evidence>
<keyword evidence="8 11" id="KW-0443">Lipid metabolism</keyword>
<dbReference type="Pfam" id="PF06974">
    <property type="entry name" value="WS_DGAT_C"/>
    <property type="match status" value="1"/>
</dbReference>
<name>A0ABY4YPM4_9MICO</name>
<comment type="pathway">
    <text evidence="1 11">Glycerolipid metabolism; triacylglycerol biosynthesis.</text>
</comment>
<evidence type="ECO:0000256" key="10">
    <source>
        <dbReference type="ARBA" id="ARBA00048109"/>
    </source>
</evidence>
<evidence type="ECO:0000313" key="14">
    <source>
        <dbReference type="EMBL" id="USQ78706.1"/>
    </source>
</evidence>
<dbReference type="EMBL" id="CP099489">
    <property type="protein sequence ID" value="USQ78706.1"/>
    <property type="molecule type" value="Genomic_DNA"/>
</dbReference>
<dbReference type="Pfam" id="PF03007">
    <property type="entry name" value="WS_DGAT_cat"/>
    <property type="match status" value="1"/>
</dbReference>
<dbReference type="Proteomes" id="UP001056455">
    <property type="component" value="Chromosome"/>
</dbReference>
<keyword evidence="9 11" id="KW-0012">Acyltransferase</keyword>
<dbReference type="PANTHER" id="PTHR31650">
    <property type="entry name" value="O-ACYLTRANSFERASE (WSD1-LIKE) FAMILY PROTEIN"/>
    <property type="match status" value="1"/>
</dbReference>
<gene>
    <name evidence="14" type="ORF">NF556_13850</name>
</gene>
<evidence type="ECO:0000256" key="11">
    <source>
        <dbReference type="RuleBase" id="RU361241"/>
    </source>
</evidence>
<organism evidence="14 15">
    <name type="scientific">Ornithinimicrobium faecis</name>
    <dbReference type="NCBI Taxonomy" id="2934158"/>
    <lineage>
        <taxon>Bacteria</taxon>
        <taxon>Bacillati</taxon>
        <taxon>Actinomycetota</taxon>
        <taxon>Actinomycetes</taxon>
        <taxon>Micrococcales</taxon>
        <taxon>Ornithinimicrobiaceae</taxon>
        <taxon>Ornithinimicrobium</taxon>
    </lineage>
</organism>
<comment type="catalytic activity">
    <reaction evidence="10 11">
        <text>an acyl-CoA + a 1,2-diacyl-sn-glycerol = a triacyl-sn-glycerol + CoA</text>
        <dbReference type="Rhea" id="RHEA:10868"/>
        <dbReference type="ChEBI" id="CHEBI:17815"/>
        <dbReference type="ChEBI" id="CHEBI:57287"/>
        <dbReference type="ChEBI" id="CHEBI:58342"/>
        <dbReference type="ChEBI" id="CHEBI:64615"/>
        <dbReference type="EC" id="2.3.1.20"/>
    </reaction>
</comment>
<sequence>MLDRLTPVDSSFLYLEGPATAMHVGSVLVFDMPEEGFDHDTLLDLVSNRVAYVHRYRQRVRQVPAGLGGPVWVDDADFDLSYHVRRSGLPRPGTVEQLSEFVARVQSRQLDRSRPLWEIYLVEGLENDRFALVSKTHQAMVDGIHGLDIGQVILDEAPTDVVPIVQTWSPSPEPSDVELMTRSAITTVTSPRRLWDGVRAGVTDLRHTGSKVVEVAQQAGTALVRTAASPTPDTPLNTPVGSTRRVALIDLDLDDFRQVRSRRFGAGDLGHVTVNDVVLATLTGALREWLMTRGEPISSSSTLRAMVPLSVEDGQVESRVGGPVVAAFVDLPVGEPSPVMRLQQVSYRMAKQLRDGQAIGAAGIAGLAGFAAPTLHSMAARAASAMSRRVFNLVISNVPGPQEARFAGPARLRATYPVIPLAQRQALAIGLTSYDGRVHLGLNADREAMPDLNVLAECIDSALAELVAADD</sequence>
<keyword evidence="5 11" id="KW-0444">Lipid biosynthesis</keyword>
<dbReference type="SUPFAM" id="SSF52777">
    <property type="entry name" value="CoA-dependent acyltransferases"/>
    <property type="match status" value="1"/>
</dbReference>
<comment type="similarity">
    <text evidence="3 11">Belongs to the long-chain O-acyltransferase family.</text>
</comment>
<proteinExistence type="inferred from homology"/>